<dbReference type="EMBL" id="LGST01000065">
    <property type="protein sequence ID" value="KND95830.1"/>
    <property type="molecule type" value="Genomic_DNA"/>
</dbReference>
<feature type="region of interest" description="Disordered" evidence="2">
    <location>
        <begin position="167"/>
        <end position="211"/>
    </location>
</feature>
<dbReference type="SMART" id="SM00674">
    <property type="entry name" value="CENPB"/>
    <property type="match status" value="1"/>
</dbReference>
<dbReference type="InterPro" id="IPR009057">
    <property type="entry name" value="Homeodomain-like_sf"/>
</dbReference>
<dbReference type="Gene3D" id="1.10.10.60">
    <property type="entry name" value="Homeodomain-like"/>
    <property type="match status" value="1"/>
</dbReference>
<sequence length="461" mass="53877">MSTRSRLPRATLEQKITILDYFHASGRPQLDTVEKFKDMVAISTLTFNEWVKRENEYRERYRQLDSKFEKSSRRKSSYKYEKINRAMDAMVQQKLGMNESVTEPMLREYWKMYAHQFGVENPKRLVSFSHGWLSQFKKRHGLLRKKGPKNADLTRVTNERLLAEPLQNISDATDYSENELDSSLASEAVEQSKESGRQGRESTELSSQFRPQHTLSFQSQYSYSGRNLPQRRETDNQTSMVVNMGNPPNGLPTATYIEKLLFNVADPFFNEHQYDYPQTVKMYQEFKSSFLSERLIDLRSTKKPKTLVAHSRSDGSSQNEKLLLDHKLLPSSRQYGVVEPPEKRRRLPQQLQQIPQQLSQQLSQQLPLQIPQQLPQHLPQPPIFGQTSSSRLGNSEILDNMFTRRRPNDGFGYPNQTRITQLNGQQQGEQESQANRSSQHERDQEGWNNQRKMWEQNKLLL</sequence>
<accession>A0A0L0NQ75</accession>
<dbReference type="AlphaFoldDB" id="A0A0L0NQ75"/>
<evidence type="ECO:0000256" key="2">
    <source>
        <dbReference type="SAM" id="MobiDB-lite"/>
    </source>
</evidence>
<evidence type="ECO:0000259" key="3">
    <source>
        <dbReference type="PROSITE" id="PS51253"/>
    </source>
</evidence>
<feature type="compositionally biased region" description="Basic and acidic residues" evidence="2">
    <location>
        <begin position="190"/>
        <end position="203"/>
    </location>
</feature>
<dbReference type="VEuPathDB" id="FungiDB:CJI97_001292"/>
<dbReference type="VEuPathDB" id="FungiDB:B9J08_001312"/>
<dbReference type="InterPro" id="IPR006600">
    <property type="entry name" value="HTH_CenpB_DNA-bd_dom"/>
</dbReference>
<protein>
    <recommendedName>
        <fullName evidence="3">HTH CENPB-type domain-containing protein</fullName>
    </recommendedName>
</protein>
<feature type="compositionally biased region" description="Low complexity" evidence="2">
    <location>
        <begin position="348"/>
        <end position="364"/>
    </location>
</feature>
<dbReference type="GO" id="GO:0003677">
    <property type="term" value="F:DNA binding"/>
    <property type="evidence" value="ECO:0007669"/>
    <property type="project" value="UniProtKB-KW"/>
</dbReference>
<dbReference type="Pfam" id="PF03221">
    <property type="entry name" value="HTH_Tnp_Tc5"/>
    <property type="match status" value="1"/>
</dbReference>
<dbReference type="PROSITE" id="PS51253">
    <property type="entry name" value="HTH_CENPB"/>
    <property type="match status" value="1"/>
</dbReference>
<feature type="domain" description="HTH CENPB-type" evidence="3">
    <location>
        <begin position="71"/>
        <end position="146"/>
    </location>
</feature>
<comment type="caution">
    <text evidence="4">The sequence shown here is derived from an EMBL/GenBank/DDBJ whole genome shotgun (WGS) entry which is preliminary data.</text>
</comment>
<dbReference type="SUPFAM" id="SSF46689">
    <property type="entry name" value="Homeodomain-like"/>
    <property type="match status" value="1"/>
</dbReference>
<evidence type="ECO:0000256" key="1">
    <source>
        <dbReference type="ARBA" id="ARBA00023125"/>
    </source>
</evidence>
<gene>
    <name evidence="4" type="ORF">QG37_07932</name>
</gene>
<evidence type="ECO:0000313" key="4">
    <source>
        <dbReference type="EMBL" id="KND95830.1"/>
    </source>
</evidence>
<feature type="region of interest" description="Disordered" evidence="2">
    <location>
        <begin position="403"/>
        <end position="461"/>
    </location>
</feature>
<proteinExistence type="predicted"/>
<organism evidence="4 5">
    <name type="scientific">Candidozyma auris</name>
    <name type="common">Yeast</name>
    <name type="synonym">Candida auris</name>
    <dbReference type="NCBI Taxonomy" id="498019"/>
    <lineage>
        <taxon>Eukaryota</taxon>
        <taxon>Fungi</taxon>
        <taxon>Dikarya</taxon>
        <taxon>Ascomycota</taxon>
        <taxon>Saccharomycotina</taxon>
        <taxon>Pichiomycetes</taxon>
        <taxon>Metschnikowiaceae</taxon>
        <taxon>Candidozyma</taxon>
    </lineage>
</organism>
<dbReference type="VEuPathDB" id="FungiDB:CJJ09_003565"/>
<dbReference type="VEuPathDB" id="FungiDB:QG37_07932"/>
<dbReference type="Proteomes" id="UP000037122">
    <property type="component" value="Unassembled WGS sequence"/>
</dbReference>
<evidence type="ECO:0000313" key="5">
    <source>
        <dbReference type="Proteomes" id="UP000037122"/>
    </source>
</evidence>
<dbReference type="VEuPathDB" id="FungiDB:CJI96_0001330"/>
<reference evidence="5" key="1">
    <citation type="journal article" date="2015" name="BMC Genomics">
        <title>Draft genome of a commonly misdiagnosed multidrug resistant pathogen Candida auris.</title>
        <authorList>
            <person name="Chatterjee S."/>
            <person name="Alampalli S.V."/>
            <person name="Nageshan R.K."/>
            <person name="Chettiar S.T."/>
            <person name="Joshi S."/>
            <person name="Tatu U.S."/>
        </authorList>
    </citation>
    <scope>NUCLEOTIDE SEQUENCE [LARGE SCALE GENOMIC DNA]</scope>
    <source>
        <strain evidence="5">6684</strain>
    </source>
</reference>
<feature type="region of interest" description="Disordered" evidence="2">
    <location>
        <begin position="333"/>
        <end position="364"/>
    </location>
</feature>
<keyword evidence="1" id="KW-0238">DNA-binding</keyword>
<feature type="compositionally biased region" description="Polar residues" evidence="2">
    <location>
        <begin position="414"/>
        <end position="437"/>
    </location>
</feature>
<name>A0A0L0NQ75_CANAR</name>
<dbReference type="VEuPathDB" id="FungiDB:CJJ07_005405"/>